<gene>
    <name evidence="1" type="ORF">JOC58_002843</name>
</gene>
<evidence type="ECO:0000313" key="1">
    <source>
        <dbReference type="EMBL" id="MDR6244946.1"/>
    </source>
</evidence>
<evidence type="ECO:0000313" key="2">
    <source>
        <dbReference type="Proteomes" id="UP001185028"/>
    </source>
</evidence>
<keyword evidence="2" id="KW-1185">Reference proteome</keyword>
<reference evidence="1 2" key="1">
    <citation type="submission" date="2023-07" db="EMBL/GenBank/DDBJ databases">
        <title>Genomic Encyclopedia of Type Strains, Phase IV (KMG-IV): sequencing the most valuable type-strain genomes for metagenomic binning, comparative biology and taxonomic classification.</title>
        <authorList>
            <person name="Goeker M."/>
        </authorList>
    </citation>
    <scope>NUCLEOTIDE SEQUENCE [LARGE SCALE GENOMIC DNA]</scope>
    <source>
        <strain evidence="1 2">DSM 22170</strain>
    </source>
</reference>
<proteinExistence type="predicted"/>
<sequence>MSELDFYSIPKESLFNLTKSKPVVNGHTPVERIYYDRIRLNCDLGSNTYAIEEERGLGLVNLTEMTYLVYRQSQKTVEKREIIHF</sequence>
<dbReference type="EMBL" id="JAVDQH010000010">
    <property type="protein sequence ID" value="MDR6244946.1"/>
    <property type="molecule type" value="Genomic_DNA"/>
</dbReference>
<dbReference type="Proteomes" id="UP001185028">
    <property type="component" value="Unassembled WGS sequence"/>
</dbReference>
<organism evidence="1 2">
    <name type="scientific">Paenibacillus hunanensis</name>
    <dbReference type="NCBI Taxonomy" id="539262"/>
    <lineage>
        <taxon>Bacteria</taxon>
        <taxon>Bacillati</taxon>
        <taxon>Bacillota</taxon>
        <taxon>Bacilli</taxon>
        <taxon>Bacillales</taxon>
        <taxon>Paenibacillaceae</taxon>
        <taxon>Paenibacillus</taxon>
    </lineage>
</organism>
<comment type="caution">
    <text evidence="1">The sequence shown here is derived from an EMBL/GenBank/DDBJ whole genome shotgun (WGS) entry which is preliminary data.</text>
</comment>
<protein>
    <submittedName>
        <fullName evidence="1">Uncharacterized protein</fullName>
    </submittedName>
</protein>
<accession>A0ABU1J0A9</accession>
<name>A0ABU1J0A9_9BACL</name>